<feature type="region of interest" description="Disordered" evidence="1">
    <location>
        <begin position="140"/>
        <end position="173"/>
    </location>
</feature>
<evidence type="ECO:0000313" key="2">
    <source>
        <dbReference type="EMBL" id="KAF6220549.1"/>
    </source>
</evidence>
<dbReference type="EMBL" id="JACCJB010000016">
    <property type="protein sequence ID" value="KAF6220549.1"/>
    <property type="molecule type" value="Genomic_DNA"/>
</dbReference>
<accession>A0A8H6FAE8</accession>
<sequence>MHPAISKSYIVPAIFLNPVLFLLSLNTVLSRVLPPILVDAAKQPPPYSTFGPSAQHPHLNVHASEKLCWSYTFLIVCAQLAAFERVSGCREAGKVKAGMKGERARVKNGARKEIGKAVSLNGNGHAIGIVEHVSETPLYEDQEDGSLGSDPKLWRPEASDEDPINTSDSETIL</sequence>
<comment type="caution">
    <text evidence="2">The sequence shown here is derived from an EMBL/GenBank/DDBJ whole genome shotgun (WGS) entry which is preliminary data.</text>
</comment>
<feature type="compositionally biased region" description="Polar residues" evidence="1">
    <location>
        <begin position="164"/>
        <end position="173"/>
    </location>
</feature>
<dbReference type="Proteomes" id="UP000593566">
    <property type="component" value="Unassembled WGS sequence"/>
</dbReference>
<dbReference type="GeneID" id="59331394"/>
<dbReference type="RefSeq" id="XP_037149984.1">
    <property type="nucleotide sequence ID" value="XM_037293906.1"/>
</dbReference>
<evidence type="ECO:0000256" key="1">
    <source>
        <dbReference type="SAM" id="MobiDB-lite"/>
    </source>
</evidence>
<organism evidence="2 3">
    <name type="scientific">Letharia lupina</name>
    <dbReference type="NCBI Taxonomy" id="560253"/>
    <lineage>
        <taxon>Eukaryota</taxon>
        <taxon>Fungi</taxon>
        <taxon>Dikarya</taxon>
        <taxon>Ascomycota</taxon>
        <taxon>Pezizomycotina</taxon>
        <taxon>Lecanoromycetes</taxon>
        <taxon>OSLEUM clade</taxon>
        <taxon>Lecanoromycetidae</taxon>
        <taxon>Lecanorales</taxon>
        <taxon>Lecanorineae</taxon>
        <taxon>Parmeliaceae</taxon>
        <taxon>Letharia</taxon>
    </lineage>
</organism>
<keyword evidence="3" id="KW-1185">Reference proteome</keyword>
<proteinExistence type="predicted"/>
<reference evidence="2 3" key="1">
    <citation type="journal article" date="2020" name="Genomics">
        <title>Complete, high-quality genomes from long-read metagenomic sequencing of two wolf lichen thalli reveals enigmatic genome architecture.</title>
        <authorList>
            <person name="McKenzie S.K."/>
            <person name="Walston R.F."/>
            <person name="Allen J.L."/>
        </authorList>
    </citation>
    <scope>NUCLEOTIDE SEQUENCE [LARGE SCALE GENOMIC DNA]</scope>
    <source>
        <strain evidence="2">WasteWater1</strain>
    </source>
</reference>
<evidence type="ECO:0000313" key="3">
    <source>
        <dbReference type="Proteomes" id="UP000593566"/>
    </source>
</evidence>
<dbReference type="AlphaFoldDB" id="A0A8H6FAE8"/>
<gene>
    <name evidence="2" type="ORF">HO133_002982</name>
</gene>
<name>A0A8H6FAE8_9LECA</name>
<protein>
    <submittedName>
        <fullName evidence="2">Uncharacterized protein</fullName>
    </submittedName>
</protein>